<comment type="caution">
    <text evidence="2">The sequence shown here is derived from an EMBL/GenBank/DDBJ whole genome shotgun (WGS) entry which is preliminary data.</text>
</comment>
<dbReference type="EMBL" id="QXGI01000008">
    <property type="protein sequence ID" value="RSX46098.1"/>
    <property type="molecule type" value="Genomic_DNA"/>
</dbReference>
<evidence type="ECO:0000256" key="1">
    <source>
        <dbReference type="SAM" id="MobiDB-lite"/>
    </source>
</evidence>
<organism evidence="2 3">
    <name type="scientific">Bifidobacterium castoris</name>
    <dbReference type="NCBI Taxonomy" id="2306972"/>
    <lineage>
        <taxon>Bacteria</taxon>
        <taxon>Bacillati</taxon>
        <taxon>Actinomycetota</taxon>
        <taxon>Actinomycetes</taxon>
        <taxon>Bifidobacteriales</taxon>
        <taxon>Bifidobacteriaceae</taxon>
        <taxon>Bifidobacterium</taxon>
    </lineage>
</organism>
<evidence type="ECO:0000313" key="3">
    <source>
        <dbReference type="Proteomes" id="UP000288052"/>
    </source>
</evidence>
<dbReference type="RefSeq" id="WP_164518486.1">
    <property type="nucleotide sequence ID" value="NZ_QXGI01000008.1"/>
</dbReference>
<proteinExistence type="predicted"/>
<sequence>MSPLAAFGFGALTACMLMRIAISIAHDIHDRRGRRDRSHGDHRTSKGRR</sequence>
<protein>
    <submittedName>
        <fullName evidence="2">Uncharacterized protein</fullName>
    </submittedName>
</protein>
<feature type="compositionally biased region" description="Basic and acidic residues" evidence="1">
    <location>
        <begin position="38"/>
        <end position="49"/>
    </location>
</feature>
<evidence type="ECO:0000313" key="2">
    <source>
        <dbReference type="EMBL" id="RSX46098.1"/>
    </source>
</evidence>
<dbReference type="AlphaFoldDB" id="A0A430F583"/>
<keyword evidence="3" id="KW-1185">Reference proteome</keyword>
<feature type="region of interest" description="Disordered" evidence="1">
    <location>
        <begin position="28"/>
        <end position="49"/>
    </location>
</feature>
<gene>
    <name evidence="2" type="ORF">D2E22_1670</name>
</gene>
<dbReference type="Proteomes" id="UP000288052">
    <property type="component" value="Unassembled WGS sequence"/>
</dbReference>
<reference evidence="2 3" key="1">
    <citation type="submission" date="2018-09" db="EMBL/GenBank/DDBJ databases">
        <title>Characterization of the phylogenetic diversity of five novel species belonging to the genus Bifidobacterium.</title>
        <authorList>
            <person name="Lugli G.A."/>
            <person name="Duranti S."/>
            <person name="Milani C."/>
        </authorList>
    </citation>
    <scope>NUCLEOTIDE SEQUENCE [LARGE SCALE GENOMIC DNA]</scope>
    <source>
        <strain evidence="2 3">2020B</strain>
    </source>
</reference>
<accession>A0A430F583</accession>
<name>A0A430F583_9BIFI</name>